<dbReference type="AlphaFoldDB" id="A0A378QZF6"/>
<protein>
    <submittedName>
        <fullName evidence="2">Transposase and inactivated derivatives</fullName>
    </submittedName>
</protein>
<dbReference type="PANTHER" id="PTHR30007">
    <property type="entry name" value="PHP DOMAIN PROTEIN"/>
    <property type="match status" value="1"/>
</dbReference>
<dbReference type="Proteomes" id="UP000255230">
    <property type="component" value="Unassembled WGS sequence"/>
</dbReference>
<dbReference type="PANTHER" id="PTHR30007:SF1">
    <property type="entry name" value="BLR1914 PROTEIN"/>
    <property type="match status" value="1"/>
</dbReference>
<evidence type="ECO:0000313" key="2">
    <source>
        <dbReference type="EMBL" id="STZ04843.1"/>
    </source>
</evidence>
<name>A0A378QZF6_FAUOS</name>
<reference evidence="2 3" key="1">
    <citation type="submission" date="2018-06" db="EMBL/GenBank/DDBJ databases">
        <authorList>
            <consortium name="Pathogen Informatics"/>
            <person name="Doyle S."/>
        </authorList>
    </citation>
    <scope>NUCLEOTIDE SEQUENCE [LARGE SCALE GENOMIC DNA]</scope>
    <source>
        <strain evidence="2 3">NCTC10465</strain>
    </source>
</reference>
<dbReference type="NCBIfam" id="NF033580">
    <property type="entry name" value="transpos_IS5_3"/>
    <property type="match status" value="1"/>
</dbReference>
<dbReference type="GO" id="GO:0004803">
    <property type="term" value="F:transposase activity"/>
    <property type="evidence" value="ECO:0007669"/>
    <property type="project" value="InterPro"/>
</dbReference>
<organism evidence="2 3">
    <name type="scientific">Faucicola osloensis</name>
    <name type="common">Moraxella osloensis</name>
    <dbReference type="NCBI Taxonomy" id="34062"/>
    <lineage>
        <taxon>Bacteria</taxon>
        <taxon>Pseudomonadati</taxon>
        <taxon>Pseudomonadota</taxon>
        <taxon>Gammaproteobacteria</taxon>
        <taxon>Moraxellales</taxon>
        <taxon>Moraxellaceae</taxon>
        <taxon>Faucicola</taxon>
    </lineage>
</organism>
<accession>A0A378QZF6</accession>
<feature type="domain" description="Transposase IS4-like" evidence="1">
    <location>
        <begin position="2"/>
        <end position="102"/>
    </location>
</feature>
<dbReference type="GO" id="GO:0006313">
    <property type="term" value="P:DNA transposition"/>
    <property type="evidence" value="ECO:0007669"/>
    <property type="project" value="InterPro"/>
</dbReference>
<dbReference type="InterPro" id="IPR002559">
    <property type="entry name" value="Transposase_11"/>
</dbReference>
<keyword evidence="3" id="KW-1185">Reference proteome</keyword>
<evidence type="ECO:0000313" key="3">
    <source>
        <dbReference type="Proteomes" id="UP000255230"/>
    </source>
</evidence>
<dbReference type="KEGG" id="mos:AXE82_11480"/>
<gene>
    <name evidence="2" type="ORF">NCTC10465_02298</name>
</gene>
<dbReference type="Pfam" id="PF01609">
    <property type="entry name" value="DDE_Tnp_1"/>
    <property type="match status" value="1"/>
</dbReference>
<sequence length="108" mass="12645">MHDSQVANDLIEVIQEAQYFIADKGYDSQEIRDKAIEHGMKAIIPKRKNAKQPNPDFDSYLYKLRHLVENAFARLKQFRSIATRYEKLARNFKSMLYLACSIIHAKLN</sequence>
<proteinExistence type="predicted"/>
<evidence type="ECO:0000259" key="1">
    <source>
        <dbReference type="Pfam" id="PF01609"/>
    </source>
</evidence>
<dbReference type="EMBL" id="UGPY01000003">
    <property type="protein sequence ID" value="STZ04843.1"/>
    <property type="molecule type" value="Genomic_DNA"/>
</dbReference>
<dbReference type="GO" id="GO:0003677">
    <property type="term" value="F:DNA binding"/>
    <property type="evidence" value="ECO:0007669"/>
    <property type="project" value="InterPro"/>
</dbReference>